<evidence type="ECO:0000259" key="1">
    <source>
        <dbReference type="Pfam" id="PF04248"/>
    </source>
</evidence>
<keyword evidence="3" id="KW-1185">Reference proteome</keyword>
<dbReference type="GeneID" id="43593169"/>
<organism evidence="2 3">
    <name type="scientific">Venustampulla echinocandica</name>
    <dbReference type="NCBI Taxonomy" id="2656787"/>
    <lineage>
        <taxon>Eukaryota</taxon>
        <taxon>Fungi</taxon>
        <taxon>Dikarya</taxon>
        <taxon>Ascomycota</taxon>
        <taxon>Pezizomycotina</taxon>
        <taxon>Leotiomycetes</taxon>
        <taxon>Helotiales</taxon>
        <taxon>Pleuroascaceae</taxon>
        <taxon>Venustampulla</taxon>
    </lineage>
</organism>
<feature type="domain" description="DUF427" evidence="1">
    <location>
        <begin position="143"/>
        <end position="234"/>
    </location>
</feature>
<proteinExistence type="predicted"/>
<gene>
    <name evidence="2" type="ORF">BP5553_00320</name>
</gene>
<protein>
    <recommendedName>
        <fullName evidence="1">DUF427 domain-containing protein</fullName>
    </recommendedName>
</protein>
<dbReference type="AlphaFoldDB" id="A0A370TXU7"/>
<reference evidence="2 3" key="1">
    <citation type="journal article" date="2018" name="IMA Fungus">
        <title>IMA Genome-F 9: Draft genome sequence of Annulohypoxylon stygium, Aspergillus mulundensis, Berkeleyomyces basicola (syn. Thielaviopsis basicola), Ceratocystis smalleyi, two Cercospora beticola strains, Coleophoma cylindrospora, Fusarium fracticaudum, Phialophora cf. hyalina, and Morchella septimelata.</title>
        <authorList>
            <person name="Wingfield B.D."/>
            <person name="Bills G.F."/>
            <person name="Dong Y."/>
            <person name="Huang W."/>
            <person name="Nel W.J."/>
            <person name="Swalarsk-Parry B.S."/>
            <person name="Vaghefi N."/>
            <person name="Wilken P.M."/>
            <person name="An Z."/>
            <person name="de Beer Z.W."/>
            <person name="De Vos L."/>
            <person name="Chen L."/>
            <person name="Duong T.A."/>
            <person name="Gao Y."/>
            <person name="Hammerbacher A."/>
            <person name="Kikkert J.R."/>
            <person name="Li Y."/>
            <person name="Li H."/>
            <person name="Li K."/>
            <person name="Li Q."/>
            <person name="Liu X."/>
            <person name="Ma X."/>
            <person name="Naidoo K."/>
            <person name="Pethybridge S.J."/>
            <person name="Sun J."/>
            <person name="Steenkamp E.T."/>
            <person name="van der Nest M.A."/>
            <person name="van Wyk S."/>
            <person name="Wingfield M.J."/>
            <person name="Xiong C."/>
            <person name="Yue Q."/>
            <person name="Zhang X."/>
        </authorList>
    </citation>
    <scope>NUCLEOTIDE SEQUENCE [LARGE SCALE GENOMIC DNA]</scope>
    <source>
        <strain evidence="2 3">BP 5553</strain>
    </source>
</reference>
<dbReference type="Gene3D" id="2.170.150.40">
    <property type="entry name" value="Domain of unknown function (DUF427)"/>
    <property type="match status" value="2"/>
</dbReference>
<dbReference type="PANTHER" id="PTHR34310:SF9">
    <property type="entry name" value="BLR5716 PROTEIN"/>
    <property type="match status" value="1"/>
</dbReference>
<dbReference type="Pfam" id="PF04248">
    <property type="entry name" value="NTP_transf_9"/>
    <property type="match status" value="2"/>
</dbReference>
<dbReference type="InterPro" id="IPR007361">
    <property type="entry name" value="DUF427"/>
</dbReference>
<dbReference type="PANTHER" id="PTHR34310">
    <property type="entry name" value="DUF427 DOMAIN PROTEIN (AFU_ORTHOLOGUE AFUA_3G02220)"/>
    <property type="match status" value="1"/>
</dbReference>
<name>A0A370TXU7_9HELO</name>
<dbReference type="RefSeq" id="XP_031872997.1">
    <property type="nucleotide sequence ID" value="XM_032008943.1"/>
</dbReference>
<dbReference type="OrthoDB" id="18996at2759"/>
<evidence type="ECO:0000313" key="3">
    <source>
        <dbReference type="Proteomes" id="UP000254866"/>
    </source>
</evidence>
<accession>A0A370TXU7</accession>
<dbReference type="STRING" id="2656787.A0A370TXU7"/>
<feature type="domain" description="DUF427" evidence="1">
    <location>
        <begin position="26"/>
        <end position="69"/>
    </location>
</feature>
<dbReference type="InterPro" id="IPR038694">
    <property type="entry name" value="DUF427_sf"/>
</dbReference>
<dbReference type="EMBL" id="NPIC01000001">
    <property type="protein sequence ID" value="RDL40341.1"/>
    <property type="molecule type" value="Genomic_DNA"/>
</dbReference>
<sequence>MANLQALTTTLTTSGPHKIEPTSRRVRALFDGVWIFDTTHSQYVWEHKYYPQFYIPLKDITTGVLRKGDAYDSGGSAFKGIMRGRERENDRVVIFEKGELEGLVRFEFTAMDAWFEEDQQIHGDHPKSPYTRIDILPSSRKIVVKIGGVEVASCSNPMFLFETGLRTRFYLPKSSVQWQYLSESKTSSKCPYKGIAKYYDVTIDGKVWKDVVWWYEFPTVESGAIQGLVCFYNEKVDVYIDGVLEAK</sequence>
<comment type="caution">
    <text evidence="2">The sequence shown here is derived from an EMBL/GenBank/DDBJ whole genome shotgun (WGS) entry which is preliminary data.</text>
</comment>
<dbReference type="Proteomes" id="UP000254866">
    <property type="component" value="Unassembled WGS sequence"/>
</dbReference>
<evidence type="ECO:0000313" key="2">
    <source>
        <dbReference type="EMBL" id="RDL40341.1"/>
    </source>
</evidence>